<dbReference type="Pfam" id="PF00990">
    <property type="entry name" value="GGDEF"/>
    <property type="match status" value="1"/>
</dbReference>
<evidence type="ECO:0000313" key="3">
    <source>
        <dbReference type="Proteomes" id="UP000266340"/>
    </source>
</evidence>
<dbReference type="InterPro" id="IPR043128">
    <property type="entry name" value="Rev_trsase/Diguanyl_cyclase"/>
</dbReference>
<dbReference type="GO" id="GO:1902201">
    <property type="term" value="P:negative regulation of bacterial-type flagellum-dependent cell motility"/>
    <property type="evidence" value="ECO:0007669"/>
    <property type="project" value="TreeGrafter"/>
</dbReference>
<dbReference type="SMART" id="SM00267">
    <property type="entry name" value="GGDEF"/>
    <property type="match status" value="1"/>
</dbReference>
<dbReference type="PROSITE" id="PS50887">
    <property type="entry name" value="GGDEF"/>
    <property type="match status" value="1"/>
</dbReference>
<dbReference type="Gene3D" id="3.30.70.270">
    <property type="match status" value="1"/>
</dbReference>
<dbReference type="AlphaFoldDB" id="A0A398CS60"/>
<keyword evidence="3" id="KW-1185">Reference proteome</keyword>
<dbReference type="CDD" id="cd01949">
    <property type="entry name" value="GGDEF"/>
    <property type="match status" value="1"/>
</dbReference>
<dbReference type="InterPro" id="IPR050469">
    <property type="entry name" value="Diguanylate_Cyclase"/>
</dbReference>
<dbReference type="Proteomes" id="UP000266340">
    <property type="component" value="Unassembled WGS sequence"/>
</dbReference>
<dbReference type="GO" id="GO:0005886">
    <property type="term" value="C:plasma membrane"/>
    <property type="evidence" value="ECO:0007669"/>
    <property type="project" value="TreeGrafter"/>
</dbReference>
<name>A0A398CS60_9BACL</name>
<dbReference type="GO" id="GO:0052621">
    <property type="term" value="F:diguanylate cyclase activity"/>
    <property type="evidence" value="ECO:0007669"/>
    <property type="project" value="TreeGrafter"/>
</dbReference>
<sequence length="194" mass="22015">MACWQRRSRLRDRRRGARLVSRTELRPFEGVGRPGFFDRRLYPALSCPMLSQAGHESGALEPQIRRRPDRSGRVQRVNDKLGHEAGDGLLCKVARTLREQSTLGEIVGRIGGDEFLVLCPYGDSAALEKYGERLNKKLIELSAGWNHHPLSMSIGYAVFPEEGRTLEQLMRAADCKMYADKQRADPLVNRRMHA</sequence>
<dbReference type="NCBIfam" id="TIGR00254">
    <property type="entry name" value="GGDEF"/>
    <property type="match status" value="1"/>
</dbReference>
<dbReference type="InterPro" id="IPR029787">
    <property type="entry name" value="Nucleotide_cyclase"/>
</dbReference>
<accession>A0A398CS60</accession>
<reference evidence="2 3" key="1">
    <citation type="submission" date="2018-09" db="EMBL/GenBank/DDBJ databases">
        <title>Cohnella cavernae sp. nov., isolated from a karst cave.</title>
        <authorList>
            <person name="Zhu H."/>
        </authorList>
    </citation>
    <scope>NUCLEOTIDE SEQUENCE [LARGE SCALE GENOMIC DNA]</scope>
    <source>
        <strain evidence="2 3">K2E09-144</strain>
    </source>
</reference>
<gene>
    <name evidence="2" type="ORF">D3H35_18320</name>
</gene>
<feature type="domain" description="GGDEF" evidence="1">
    <location>
        <begin position="69"/>
        <end position="194"/>
    </location>
</feature>
<dbReference type="PANTHER" id="PTHR45138">
    <property type="entry name" value="REGULATORY COMPONENTS OF SENSORY TRANSDUCTION SYSTEM"/>
    <property type="match status" value="1"/>
</dbReference>
<organism evidence="2 3">
    <name type="scientific">Cohnella faecalis</name>
    <dbReference type="NCBI Taxonomy" id="2315694"/>
    <lineage>
        <taxon>Bacteria</taxon>
        <taxon>Bacillati</taxon>
        <taxon>Bacillota</taxon>
        <taxon>Bacilli</taxon>
        <taxon>Bacillales</taxon>
        <taxon>Paenibacillaceae</taxon>
        <taxon>Cohnella</taxon>
    </lineage>
</organism>
<dbReference type="GO" id="GO:0043709">
    <property type="term" value="P:cell adhesion involved in single-species biofilm formation"/>
    <property type="evidence" value="ECO:0007669"/>
    <property type="project" value="TreeGrafter"/>
</dbReference>
<proteinExistence type="predicted"/>
<dbReference type="EMBL" id="QXJM01000039">
    <property type="protein sequence ID" value="RIE02637.1"/>
    <property type="molecule type" value="Genomic_DNA"/>
</dbReference>
<comment type="caution">
    <text evidence="2">The sequence shown here is derived from an EMBL/GenBank/DDBJ whole genome shotgun (WGS) entry which is preliminary data.</text>
</comment>
<evidence type="ECO:0000259" key="1">
    <source>
        <dbReference type="PROSITE" id="PS50887"/>
    </source>
</evidence>
<evidence type="ECO:0000313" key="2">
    <source>
        <dbReference type="EMBL" id="RIE02637.1"/>
    </source>
</evidence>
<protein>
    <submittedName>
        <fullName evidence="2">GGDEF domain-containing protein</fullName>
    </submittedName>
</protein>
<dbReference type="InterPro" id="IPR000160">
    <property type="entry name" value="GGDEF_dom"/>
</dbReference>
<dbReference type="SUPFAM" id="SSF55073">
    <property type="entry name" value="Nucleotide cyclase"/>
    <property type="match status" value="1"/>
</dbReference>
<dbReference type="PANTHER" id="PTHR45138:SF9">
    <property type="entry name" value="DIGUANYLATE CYCLASE DGCM-RELATED"/>
    <property type="match status" value="1"/>
</dbReference>